<accession>A0ABQ7FE62</accession>
<feature type="region of interest" description="Disordered" evidence="1">
    <location>
        <begin position="183"/>
        <end position="221"/>
    </location>
</feature>
<feature type="compositionally biased region" description="Low complexity" evidence="1">
    <location>
        <begin position="132"/>
        <end position="141"/>
    </location>
</feature>
<evidence type="ECO:0000256" key="1">
    <source>
        <dbReference type="SAM" id="MobiDB-lite"/>
    </source>
</evidence>
<name>A0ABQ7FE62_9ACTN</name>
<comment type="caution">
    <text evidence="2">The sequence shown here is derived from an EMBL/GenBank/DDBJ whole genome shotgun (WGS) entry which is preliminary data.</text>
</comment>
<evidence type="ECO:0000313" key="3">
    <source>
        <dbReference type="Proteomes" id="UP000621266"/>
    </source>
</evidence>
<organism evidence="2 3">
    <name type="scientific">Streptomyces lycii</name>
    <dbReference type="NCBI Taxonomy" id="2654337"/>
    <lineage>
        <taxon>Bacteria</taxon>
        <taxon>Bacillati</taxon>
        <taxon>Actinomycetota</taxon>
        <taxon>Actinomycetes</taxon>
        <taxon>Kitasatosporales</taxon>
        <taxon>Streptomycetaceae</taxon>
        <taxon>Streptomyces</taxon>
    </lineage>
</organism>
<proteinExistence type="predicted"/>
<feature type="region of interest" description="Disordered" evidence="1">
    <location>
        <begin position="116"/>
        <end position="155"/>
    </location>
</feature>
<feature type="non-terminal residue" evidence="2">
    <location>
        <position position="1"/>
    </location>
</feature>
<dbReference type="EMBL" id="WHPN01000349">
    <property type="protein sequence ID" value="KAF4406833.1"/>
    <property type="molecule type" value="Genomic_DNA"/>
</dbReference>
<keyword evidence="3" id="KW-1185">Reference proteome</keyword>
<protein>
    <submittedName>
        <fullName evidence="2">Uncharacterized protein</fullName>
    </submittedName>
</protein>
<evidence type="ECO:0000313" key="2">
    <source>
        <dbReference type="EMBL" id="KAF4406833.1"/>
    </source>
</evidence>
<gene>
    <name evidence="2" type="ORF">GCU69_22940</name>
</gene>
<reference evidence="2 3" key="1">
    <citation type="submission" date="2019-10" db="EMBL/GenBank/DDBJ databases">
        <title>Streptomyces tenebrisbrunneis sp.nov., an endogenous actinomycete isolated from of Lycium ruthenicum.</title>
        <authorList>
            <person name="Ma L."/>
        </authorList>
    </citation>
    <scope>NUCLEOTIDE SEQUENCE [LARGE SCALE GENOMIC DNA]</scope>
    <source>
        <strain evidence="2 3">TRM 66187</strain>
    </source>
</reference>
<dbReference type="Proteomes" id="UP000621266">
    <property type="component" value="Unassembled WGS sequence"/>
</dbReference>
<sequence>DRELLGRALAAWARPSAVTVSATPGTASGPPPGPARLLFAGDVERTAVVLLHDGLRVVRYAEPLDPRAGSAVLDLARADAADTASAAALVLHRDEQHVRHLTAPWVTGGRLRDLLRPDAAPRPLDRSEDGVTAPAPTPATARECDSWPAMELRTDPSVPAPAALLLTDLGELTPAELTYGEPGAAAASRPAAPGTGTGTAATTATGPTGTTGAPAAAATPAAVSTPAARTSWARSACELAGLRATGVRSVNSWRFAVQPLPDGSGSGDWLCTRAETWRGGGSRVSAQFQPPAERPGAPGTVAARATDSPACGARRPQVLAGVLWRSAAGRWYVLAAGSPQVVSVRTTGDGGVRAAGRLLSVPADGDTRAGLRGRLADGAELTALD</sequence>